<protein>
    <submittedName>
        <fullName evidence="1">Uncharacterized protein</fullName>
    </submittedName>
</protein>
<dbReference type="AlphaFoldDB" id="A0A645IKK0"/>
<proteinExistence type="predicted"/>
<evidence type="ECO:0000313" key="1">
    <source>
        <dbReference type="EMBL" id="MPN51797.1"/>
    </source>
</evidence>
<organism evidence="1">
    <name type="scientific">bioreactor metagenome</name>
    <dbReference type="NCBI Taxonomy" id="1076179"/>
    <lineage>
        <taxon>unclassified sequences</taxon>
        <taxon>metagenomes</taxon>
        <taxon>ecological metagenomes</taxon>
    </lineage>
</organism>
<gene>
    <name evidence="1" type="ORF">SDC9_199446</name>
</gene>
<comment type="caution">
    <text evidence="1">The sequence shown here is derived from an EMBL/GenBank/DDBJ whole genome shotgun (WGS) entry which is preliminary data.</text>
</comment>
<sequence length="95" mass="10187">MLHGFPGIVCGDGEVGNAEIDADFVFSRQPLRRFLFDQNGNEIITGLVHGKGAGLDQARKVPVLLNFDETNLRQFDFAVFDADVPALVIGGVGGI</sequence>
<name>A0A645IKK0_9ZZZZ</name>
<reference evidence="1" key="1">
    <citation type="submission" date="2019-08" db="EMBL/GenBank/DDBJ databases">
        <authorList>
            <person name="Kucharzyk K."/>
            <person name="Murdoch R.W."/>
            <person name="Higgins S."/>
            <person name="Loffler F."/>
        </authorList>
    </citation>
    <scope>NUCLEOTIDE SEQUENCE</scope>
</reference>
<accession>A0A645IKK0</accession>
<dbReference type="EMBL" id="VSSQ01117281">
    <property type="protein sequence ID" value="MPN51797.1"/>
    <property type="molecule type" value="Genomic_DNA"/>
</dbReference>